<proteinExistence type="predicted"/>
<evidence type="ECO:0000259" key="7">
    <source>
        <dbReference type="PROSITE" id="PS51917"/>
    </source>
</evidence>
<keyword evidence="5" id="KW-0539">Nucleus</keyword>
<evidence type="ECO:0000313" key="9">
    <source>
        <dbReference type="Proteomes" id="UP001479436"/>
    </source>
</evidence>
<evidence type="ECO:0000256" key="1">
    <source>
        <dbReference type="ARBA" id="ARBA00004123"/>
    </source>
</evidence>
<feature type="region of interest" description="Disordered" evidence="6">
    <location>
        <begin position="149"/>
        <end position="170"/>
    </location>
</feature>
<dbReference type="InterPro" id="IPR044868">
    <property type="entry name" value="Rpn13/ADRM1_Pru"/>
</dbReference>
<organism evidence="8 9">
    <name type="scientific">Basidiobolus ranarum</name>
    <dbReference type="NCBI Taxonomy" id="34480"/>
    <lineage>
        <taxon>Eukaryota</taxon>
        <taxon>Fungi</taxon>
        <taxon>Fungi incertae sedis</taxon>
        <taxon>Zoopagomycota</taxon>
        <taxon>Entomophthoromycotina</taxon>
        <taxon>Basidiobolomycetes</taxon>
        <taxon>Basidiobolales</taxon>
        <taxon>Basidiobolaceae</taxon>
        <taxon>Basidiobolus</taxon>
    </lineage>
</organism>
<dbReference type="InterPro" id="IPR006773">
    <property type="entry name" value="Rpn13/ADRM1"/>
</dbReference>
<dbReference type="PANTHER" id="PTHR12225:SF0">
    <property type="entry name" value="PROTEASOMAL UBIQUITIN RECEPTOR ADRM1"/>
    <property type="match status" value="1"/>
</dbReference>
<dbReference type="CDD" id="cd13314">
    <property type="entry name" value="PH_Rpn13"/>
    <property type="match status" value="1"/>
</dbReference>
<keyword evidence="4" id="KW-0647">Proteasome</keyword>
<evidence type="ECO:0000256" key="2">
    <source>
        <dbReference type="ARBA" id="ARBA00004496"/>
    </source>
</evidence>
<evidence type="ECO:0000313" key="8">
    <source>
        <dbReference type="EMBL" id="KAK9765174.1"/>
    </source>
</evidence>
<keyword evidence="9" id="KW-1185">Reference proteome</keyword>
<dbReference type="Proteomes" id="UP001479436">
    <property type="component" value="Unassembled WGS sequence"/>
</dbReference>
<protein>
    <recommendedName>
        <fullName evidence="7">Pru domain-containing protein</fullName>
    </recommendedName>
</protein>
<dbReference type="EMBL" id="JASJQH010000306">
    <property type="protein sequence ID" value="KAK9765174.1"/>
    <property type="molecule type" value="Genomic_DNA"/>
</dbReference>
<dbReference type="Gene3D" id="2.30.29.70">
    <property type="entry name" value="Proteasomal ubiquitin receptor Rpn13/ADRM1"/>
    <property type="match status" value="1"/>
</dbReference>
<accession>A0ABR2WUK4</accession>
<keyword evidence="3" id="KW-0963">Cytoplasm</keyword>
<evidence type="ECO:0000256" key="5">
    <source>
        <dbReference type="ARBA" id="ARBA00023242"/>
    </source>
</evidence>
<dbReference type="PROSITE" id="PS51917">
    <property type="entry name" value="PRU"/>
    <property type="match status" value="1"/>
</dbReference>
<comment type="subcellular location">
    <subcellularLocation>
        <location evidence="2">Cytoplasm</location>
    </subcellularLocation>
    <subcellularLocation>
        <location evidence="1">Nucleus</location>
    </subcellularLocation>
</comment>
<dbReference type="InterPro" id="IPR038633">
    <property type="entry name" value="Rpn13/ADRM1_Pru_sf"/>
</dbReference>
<dbReference type="PANTHER" id="PTHR12225">
    <property type="entry name" value="ADHESION REGULATING MOLECULE 1 110 KDA CELL MEMBRANE GLYCOPROTEIN"/>
    <property type="match status" value="1"/>
</dbReference>
<name>A0ABR2WUK4_9FUNG</name>
<sequence>MKSTSSLIFKNHLHVRIHSGLSNTMTTSLFPTASSSNTILVEFKAGKCLREGTTNIVKPDLRKGLVYLQQGEDSLMHFFWKDRKTNQIEDDLIIFPDEAEFLKVQESKDRVYLLKFRSSSLRLFFWMQDINSEDDEYLGARVNEILNSPMNLSDEENESFDEGSNNQTESDLIPALPQVASDPVPASSQITSDPDANRSQQEILRNLLSSINVPGGARQSAPINLTNVLNSTTLHGILGQPEKCSGNKIFTKLN</sequence>
<feature type="domain" description="Pru" evidence="7">
    <location>
        <begin position="35"/>
        <end position="149"/>
    </location>
</feature>
<evidence type="ECO:0000256" key="6">
    <source>
        <dbReference type="SAM" id="MobiDB-lite"/>
    </source>
</evidence>
<evidence type="ECO:0000256" key="4">
    <source>
        <dbReference type="ARBA" id="ARBA00022942"/>
    </source>
</evidence>
<comment type="caution">
    <text evidence="8">The sequence shown here is derived from an EMBL/GenBank/DDBJ whole genome shotgun (WGS) entry which is preliminary data.</text>
</comment>
<evidence type="ECO:0000256" key="3">
    <source>
        <dbReference type="ARBA" id="ARBA00022490"/>
    </source>
</evidence>
<dbReference type="Pfam" id="PF04683">
    <property type="entry name" value="Rpn13_ADRM1_Pru"/>
    <property type="match status" value="1"/>
</dbReference>
<reference evidence="8 9" key="1">
    <citation type="submission" date="2023-04" db="EMBL/GenBank/DDBJ databases">
        <title>Genome of Basidiobolus ranarum AG-B5.</title>
        <authorList>
            <person name="Stajich J.E."/>
            <person name="Carter-House D."/>
            <person name="Gryganskyi A."/>
        </authorList>
    </citation>
    <scope>NUCLEOTIDE SEQUENCE [LARGE SCALE GENOMIC DNA]</scope>
    <source>
        <strain evidence="8 9">AG-B5</strain>
    </source>
</reference>
<gene>
    <name evidence="8" type="ORF">K7432_006707</name>
</gene>